<keyword evidence="2" id="KW-1185">Reference proteome</keyword>
<gene>
    <name evidence="1" type="ORF">MLD38_016146</name>
</gene>
<evidence type="ECO:0000313" key="2">
    <source>
        <dbReference type="Proteomes" id="UP001057402"/>
    </source>
</evidence>
<protein>
    <submittedName>
        <fullName evidence="1">Uncharacterized protein</fullName>
    </submittedName>
</protein>
<name>A0ACB9RI86_9MYRT</name>
<organism evidence="1 2">
    <name type="scientific">Melastoma candidum</name>
    <dbReference type="NCBI Taxonomy" id="119954"/>
    <lineage>
        <taxon>Eukaryota</taxon>
        <taxon>Viridiplantae</taxon>
        <taxon>Streptophyta</taxon>
        <taxon>Embryophyta</taxon>
        <taxon>Tracheophyta</taxon>
        <taxon>Spermatophyta</taxon>
        <taxon>Magnoliopsida</taxon>
        <taxon>eudicotyledons</taxon>
        <taxon>Gunneridae</taxon>
        <taxon>Pentapetalae</taxon>
        <taxon>rosids</taxon>
        <taxon>malvids</taxon>
        <taxon>Myrtales</taxon>
        <taxon>Melastomataceae</taxon>
        <taxon>Melastomatoideae</taxon>
        <taxon>Melastomateae</taxon>
        <taxon>Melastoma</taxon>
    </lineage>
</organism>
<comment type="caution">
    <text evidence="1">The sequence shown here is derived from an EMBL/GenBank/DDBJ whole genome shotgun (WGS) entry which is preliminary data.</text>
</comment>
<reference evidence="2" key="1">
    <citation type="journal article" date="2023" name="Front. Plant Sci.">
        <title>Chromosomal-level genome assembly of Melastoma candidum provides insights into trichome evolution.</title>
        <authorList>
            <person name="Zhong Y."/>
            <person name="Wu W."/>
            <person name="Sun C."/>
            <person name="Zou P."/>
            <person name="Liu Y."/>
            <person name="Dai S."/>
            <person name="Zhou R."/>
        </authorList>
    </citation>
    <scope>NUCLEOTIDE SEQUENCE [LARGE SCALE GENOMIC DNA]</scope>
</reference>
<dbReference type="Proteomes" id="UP001057402">
    <property type="component" value="Chromosome 4"/>
</dbReference>
<evidence type="ECO:0000313" key="1">
    <source>
        <dbReference type="EMBL" id="KAI4378705.1"/>
    </source>
</evidence>
<dbReference type="EMBL" id="CM042883">
    <property type="protein sequence ID" value="KAI4378705.1"/>
    <property type="molecule type" value="Genomic_DNA"/>
</dbReference>
<accession>A0ACB9RI86</accession>
<proteinExistence type="predicted"/>
<sequence>MLRLHRSRPARPSTKVEFGFSDFRAVRVPKGWDRLFISVVSAGTGKTLAKLSKAAVKNGICQWTETLQESMPVSMNESSKEFEDCVVKIVVATGMARSGVLGEAAVNMTNYMDSSDVVPISLPLKKCNFGTVLQVKIQRLTPSTKLRDDKVSDKSSGTENSNLGLDSAEGDVNSEGSEGSLRRKALGSTSRAQELFNQESSHSFCSPEVTPGIDERSPIVDDDDDSLARDPMNSDQQSFVSQSESADSTTSVSVDRRDIMMQQMTLPSSSKSLLQAAEDTILELRAESKMWERTAQKLMLDLEMLRTELSDESKNRADLDVQLSAANTELDSLKRQVERLRQSLEQLPALDDLESRNGGSARIVKELEEEIRFQKESNADLAMQLSRSQESNIELVAVLQELEETAEKQKLEIENHRMMQTKFSEMENDMLRNEMENKSLQIQLQEIRESEGELRSRLQELEQAPKNERTMMKHKSDLKEITKEANDMVEERVSEEKTNESVENLNREIETLREKVRELEEDCNELTEENLNLLIKLKEAASASPQGGAPVEFSFNDYGERALSESADSNESADNHEEEAARGHETMDKVIKKDARNDAAIENGQGMWTELEEKLHLKDQEINHLTECKFKLEAMVSELEKEKMKMRENLDIMRREGEITARCLQEMQNDMAALSKSVHFHVSANRSLERRSSELEAGKAELEGHLVELRDEKERMHLRLLEAESKMEQISDEKASSEAELKELKGQGSRLEDEISGLVHELIKVEEERKLELIEMQNNMEELRNNVDSHVSANDRLERRSIELEAEKTKFQEQATKLQEEVQCLRHHSTELESEIIHLSLKKDSDQMELQRLETRCLDLENEILRLNDELDKHDEDWRGELLEMQKEMTELSNSIDTHVSVYKTMEKRYSELEAAKAKLEQRVVGLEGDKECLHFQLSGLERETGRLSDEKLSSQIQLQELKKKCSSLEDDLSRLNAELDKTNEEQNQEQLASRIQLNEALEECDSLRNSKLGLELAVERLVEGQRSLEKLNNDLRRQKQDLHNQCLQLEEELEQLRGSYDGQATKIEEMEGKISVMLDNVAAKERSLRGELNILVLENEKQREELVLVHKSYEERMADICGLKADINLLTDQVIVLRGERDGVVSEKCSLEVAVRETQDELKSKEAELNNLRTEVEDLKMMKLAEGKLSRQLEFQKSREQKMRTALNELELKLTVSEYERRQLAEELGRGKIQMLKIENLQEQIADLKKELNAAKAEKEKTEALLISVSSECKQLRTEKNTQEERIKALHDSLAELDNLKQGRMELEEKLLRAENDVAMKEELCAEAIDTRNELNRVRRENRQYRRATQQLEEEKEQAVKRAKALEDELTAIKEEKRNQRDPRIYGMPKAGRRTVPPNDHAAGTPDESFHSGNIDARSRTSFQNTDFPLPAESDPSWLSMDSRGHTSDAPRKPAKGGDVAPKERYERTKSSLESELRDIRERYLIMSLKYAEVEAQREELVMKLKANKNKRWFS</sequence>